<keyword evidence="3" id="KW-1185">Reference proteome</keyword>
<dbReference type="OrthoDB" id="10602131at2759"/>
<dbReference type="Proteomes" id="UP000217790">
    <property type="component" value="Unassembled WGS sequence"/>
</dbReference>
<dbReference type="InParanoid" id="A0A2H3CS61"/>
<dbReference type="EMBL" id="KZ293732">
    <property type="protein sequence ID" value="PBK81258.1"/>
    <property type="molecule type" value="Genomic_DNA"/>
</dbReference>
<feature type="region of interest" description="Disordered" evidence="1">
    <location>
        <begin position="44"/>
        <end position="96"/>
    </location>
</feature>
<proteinExistence type="predicted"/>
<dbReference type="AlphaFoldDB" id="A0A2H3CS61"/>
<organism evidence="2 3">
    <name type="scientific">Armillaria gallica</name>
    <name type="common">Bulbous honey fungus</name>
    <name type="synonym">Armillaria bulbosa</name>
    <dbReference type="NCBI Taxonomy" id="47427"/>
    <lineage>
        <taxon>Eukaryota</taxon>
        <taxon>Fungi</taxon>
        <taxon>Dikarya</taxon>
        <taxon>Basidiomycota</taxon>
        <taxon>Agaricomycotina</taxon>
        <taxon>Agaricomycetes</taxon>
        <taxon>Agaricomycetidae</taxon>
        <taxon>Agaricales</taxon>
        <taxon>Marasmiineae</taxon>
        <taxon>Physalacriaceae</taxon>
        <taxon>Armillaria</taxon>
    </lineage>
</organism>
<dbReference type="STRING" id="47427.A0A2H3CS61"/>
<protein>
    <submittedName>
        <fullName evidence="2">Uncharacterized protein</fullName>
    </submittedName>
</protein>
<evidence type="ECO:0000313" key="2">
    <source>
        <dbReference type="EMBL" id="PBK81258.1"/>
    </source>
</evidence>
<evidence type="ECO:0000313" key="3">
    <source>
        <dbReference type="Proteomes" id="UP000217790"/>
    </source>
</evidence>
<name>A0A2H3CS61_ARMGA</name>
<gene>
    <name evidence="2" type="ORF">ARMGADRAFT_1091419</name>
</gene>
<accession>A0A2H3CS61</accession>
<sequence length="233" mass="26622">MYGLMNDYHDLQREMCELSEEERELEEIPWAKFKLSYYRRVKTQQEKKQEADEATPEDRDEGDSAISGGPPSVMEGEEEGEEVDLDASMEDLDESDEEQCLASCQIKCAPYSHPFMLPLFNYPSPVEMFYLFLILGALKTAGERTDTEEEDVAGLEGPSNVGCPYTTRDSIPLSGFWHHNGKRRREAMTGAVSSPVLTCTVGYHYVPFLSSNEHVEQPCRLPQRQRHFDKHRA</sequence>
<feature type="compositionally biased region" description="Acidic residues" evidence="1">
    <location>
        <begin position="52"/>
        <end position="63"/>
    </location>
</feature>
<reference evidence="3" key="1">
    <citation type="journal article" date="2017" name="Nat. Ecol. Evol.">
        <title>Genome expansion and lineage-specific genetic innovations in the forest pathogenic fungi Armillaria.</title>
        <authorList>
            <person name="Sipos G."/>
            <person name="Prasanna A.N."/>
            <person name="Walter M.C."/>
            <person name="O'Connor E."/>
            <person name="Balint B."/>
            <person name="Krizsan K."/>
            <person name="Kiss B."/>
            <person name="Hess J."/>
            <person name="Varga T."/>
            <person name="Slot J."/>
            <person name="Riley R."/>
            <person name="Boka B."/>
            <person name="Rigling D."/>
            <person name="Barry K."/>
            <person name="Lee J."/>
            <person name="Mihaltcheva S."/>
            <person name="LaButti K."/>
            <person name="Lipzen A."/>
            <person name="Waldron R."/>
            <person name="Moloney N.M."/>
            <person name="Sperisen C."/>
            <person name="Kredics L."/>
            <person name="Vagvoelgyi C."/>
            <person name="Patrignani A."/>
            <person name="Fitzpatrick D."/>
            <person name="Nagy I."/>
            <person name="Doyle S."/>
            <person name="Anderson J.B."/>
            <person name="Grigoriev I.V."/>
            <person name="Gueldener U."/>
            <person name="Muensterkoetter M."/>
            <person name="Nagy L.G."/>
        </authorList>
    </citation>
    <scope>NUCLEOTIDE SEQUENCE [LARGE SCALE GENOMIC DNA]</scope>
    <source>
        <strain evidence="3">Ar21-2</strain>
    </source>
</reference>
<feature type="compositionally biased region" description="Acidic residues" evidence="1">
    <location>
        <begin position="75"/>
        <end position="96"/>
    </location>
</feature>
<evidence type="ECO:0000256" key="1">
    <source>
        <dbReference type="SAM" id="MobiDB-lite"/>
    </source>
</evidence>